<dbReference type="GO" id="GO:0005829">
    <property type="term" value="C:cytosol"/>
    <property type="evidence" value="ECO:0007669"/>
    <property type="project" value="UniProtKB-ARBA"/>
</dbReference>
<feature type="domain" description="CARD" evidence="2">
    <location>
        <begin position="1"/>
        <end position="74"/>
    </location>
</feature>
<sequence>MDFKSRLQRQYPAIVQDLDVKYILDELYQKNVFTNSDFSHIVNVTSREEQVRFLLDNLIQYGTVATFDAFVDSLAKDYGWLYEKLIGNHEPIMDDSFEDSLSKGDERTVAEKLRQLKRHKILVLLGMSGSGKSCVAISALRDNPDLITNDFNGVVLWLNMGNCKTDDDIIVQQMNIGSNGDNSLSNLDWTWRDLKDRLKTQFLEQTLKECLLVLDEVNDRQCLEALDIGCKILITTRDTEVVANYDAQIVKIENNLEKEESLKIFASCLDETVFLTRPNANPMKAIEFCINALNDNLLQCYKKLAILPDNVKVSAKVLGKLWNRDIPEVNSFMKQLKGKSLIIESYDREQRNYLYEVHDIIMSYLRTRLNDDEKQKIHDLFLNSYNYARNSAPVEILDDGYIAFHVGYHILNTRNLNDKWRLFRKLFLDLKFLGNKVRLTGPADFFDIPTNKLKKELFENETSRGVPVKWIGVAYSKNPPIVAVLFSGGVLKLWYIDDIDQDNDEDVIEEEPEEIYNNNIPGTMIIKSTLMPIIKCNWTTNEDYLIAQTADMIILYLPTGDVVNVIDNFERNVRLLCSVPCRSSKIITLKHREVTQHEFKINPNTIKKCNTCKTRTIITSYDVKETLVFLSMAVNKTGTLLFISTDDSRVICSFANHKEVKKALKCTLSLKPLNLKGICNNNEGSLHPLLAVIDDKNNIQ</sequence>
<dbReference type="SUPFAM" id="SSF52540">
    <property type="entry name" value="P-loop containing nucleoside triphosphate hydrolases"/>
    <property type="match status" value="1"/>
</dbReference>
<dbReference type="AlphaFoldDB" id="A0A0L7KRM1"/>
<dbReference type="Gene3D" id="3.40.50.300">
    <property type="entry name" value="P-loop containing nucleotide triphosphate hydrolases"/>
    <property type="match status" value="1"/>
</dbReference>
<evidence type="ECO:0000259" key="2">
    <source>
        <dbReference type="PROSITE" id="PS50209"/>
    </source>
</evidence>
<dbReference type="GO" id="GO:0043531">
    <property type="term" value="F:ADP binding"/>
    <property type="evidence" value="ECO:0007669"/>
    <property type="project" value="InterPro"/>
</dbReference>
<accession>A0A0L7KRM1</accession>
<evidence type="ECO:0000256" key="1">
    <source>
        <dbReference type="ARBA" id="ARBA00022703"/>
    </source>
</evidence>
<dbReference type="InterPro" id="IPR011029">
    <property type="entry name" value="DEATH-like_dom_sf"/>
</dbReference>
<organism evidence="3 4">
    <name type="scientific">Operophtera brumata</name>
    <name type="common">Winter moth</name>
    <name type="synonym">Phalaena brumata</name>
    <dbReference type="NCBI Taxonomy" id="104452"/>
    <lineage>
        <taxon>Eukaryota</taxon>
        <taxon>Metazoa</taxon>
        <taxon>Ecdysozoa</taxon>
        <taxon>Arthropoda</taxon>
        <taxon>Hexapoda</taxon>
        <taxon>Insecta</taxon>
        <taxon>Pterygota</taxon>
        <taxon>Neoptera</taxon>
        <taxon>Endopterygota</taxon>
        <taxon>Lepidoptera</taxon>
        <taxon>Glossata</taxon>
        <taxon>Ditrysia</taxon>
        <taxon>Geometroidea</taxon>
        <taxon>Geometridae</taxon>
        <taxon>Larentiinae</taxon>
        <taxon>Operophtera</taxon>
    </lineage>
</organism>
<reference evidence="3 4" key="1">
    <citation type="journal article" date="2015" name="Genome Biol. Evol.">
        <title>The genome of winter moth (Operophtera brumata) provides a genomic perspective on sexual dimorphism and phenology.</title>
        <authorList>
            <person name="Derks M.F."/>
            <person name="Smit S."/>
            <person name="Salis L."/>
            <person name="Schijlen E."/>
            <person name="Bossers A."/>
            <person name="Mateman C."/>
            <person name="Pijl A.S."/>
            <person name="de Ridder D."/>
            <person name="Groenen M.A."/>
            <person name="Visser M.E."/>
            <person name="Megens H.J."/>
        </authorList>
    </citation>
    <scope>NUCLEOTIDE SEQUENCE [LARGE SCALE GENOMIC DNA]</scope>
    <source>
        <strain evidence="3">WM2013NL</strain>
        <tissue evidence="3">Head and thorax</tissue>
    </source>
</reference>
<dbReference type="Proteomes" id="UP000037510">
    <property type="component" value="Unassembled WGS sequence"/>
</dbReference>
<dbReference type="GO" id="GO:0042981">
    <property type="term" value="P:regulation of apoptotic process"/>
    <property type="evidence" value="ECO:0007669"/>
    <property type="project" value="InterPro"/>
</dbReference>
<dbReference type="InterPro" id="IPR048975">
    <property type="entry name" value="WHD_APAF1"/>
</dbReference>
<evidence type="ECO:0000313" key="4">
    <source>
        <dbReference type="Proteomes" id="UP000037510"/>
    </source>
</evidence>
<dbReference type="CDD" id="cd01671">
    <property type="entry name" value="CARD"/>
    <property type="match status" value="1"/>
</dbReference>
<dbReference type="InterPro" id="IPR002182">
    <property type="entry name" value="NB-ARC"/>
</dbReference>
<dbReference type="PANTHER" id="PTHR22845:SF5">
    <property type="entry name" value="APOPTOTIC PROTEASE-ACTIVATING FACTOR 1"/>
    <property type="match status" value="1"/>
</dbReference>
<dbReference type="Gene3D" id="1.10.10.10">
    <property type="entry name" value="Winged helix-like DNA-binding domain superfamily/Winged helix DNA-binding domain"/>
    <property type="match status" value="1"/>
</dbReference>
<dbReference type="InterPro" id="IPR036388">
    <property type="entry name" value="WH-like_DNA-bd_sf"/>
</dbReference>
<comment type="caution">
    <text evidence="3">The sequence shown here is derived from an EMBL/GenBank/DDBJ whole genome shotgun (WGS) entry which is preliminary data.</text>
</comment>
<dbReference type="Pfam" id="PF00619">
    <property type="entry name" value="CARD"/>
    <property type="match status" value="1"/>
</dbReference>
<dbReference type="Pfam" id="PF21296">
    <property type="entry name" value="WHD_APAF1"/>
    <property type="match status" value="1"/>
</dbReference>
<gene>
    <name evidence="3" type="ORF">OBRU01_22271</name>
</gene>
<name>A0A0L7KRM1_OPEBR</name>
<dbReference type="InterPro" id="IPR001315">
    <property type="entry name" value="CARD"/>
</dbReference>
<evidence type="ECO:0000313" key="3">
    <source>
        <dbReference type="EMBL" id="KOB65740.1"/>
    </source>
</evidence>
<feature type="non-terminal residue" evidence="3">
    <location>
        <position position="700"/>
    </location>
</feature>
<dbReference type="SUPFAM" id="SSF47986">
    <property type="entry name" value="DEATH domain"/>
    <property type="match status" value="1"/>
</dbReference>
<dbReference type="EMBL" id="JTDY01006732">
    <property type="protein sequence ID" value="KOB65740.1"/>
    <property type="molecule type" value="Genomic_DNA"/>
</dbReference>
<dbReference type="PANTHER" id="PTHR22845">
    <property type="entry name" value="APOPTOTIC PROTEASE-ACTIVATING FACTOR 1"/>
    <property type="match status" value="1"/>
</dbReference>
<keyword evidence="1" id="KW-0053">Apoptosis</keyword>
<dbReference type="STRING" id="104452.A0A0L7KRM1"/>
<dbReference type="InterPro" id="IPR036322">
    <property type="entry name" value="WD40_repeat_dom_sf"/>
</dbReference>
<dbReference type="GO" id="GO:0006915">
    <property type="term" value="P:apoptotic process"/>
    <property type="evidence" value="ECO:0007669"/>
    <property type="project" value="UniProtKB-KW"/>
</dbReference>
<protein>
    <submittedName>
        <fullName evidence="3">Apaf-1S</fullName>
    </submittedName>
</protein>
<dbReference type="Gene3D" id="1.25.40.370">
    <property type="match status" value="1"/>
</dbReference>
<dbReference type="Gene3D" id="1.10.533.10">
    <property type="entry name" value="Death Domain, Fas"/>
    <property type="match status" value="1"/>
</dbReference>
<dbReference type="InterPro" id="IPR027417">
    <property type="entry name" value="P-loop_NTPase"/>
</dbReference>
<dbReference type="Pfam" id="PF00931">
    <property type="entry name" value="NB-ARC"/>
    <property type="match status" value="1"/>
</dbReference>
<proteinExistence type="predicted"/>
<dbReference type="SUPFAM" id="SSF50978">
    <property type="entry name" value="WD40 repeat-like"/>
    <property type="match status" value="1"/>
</dbReference>
<keyword evidence="4" id="KW-1185">Reference proteome</keyword>
<dbReference type="PROSITE" id="PS50209">
    <property type="entry name" value="CARD"/>
    <property type="match status" value="1"/>
</dbReference>